<sequence>MDVYSVINNIQRVELPRVDVRLGCGRIRDDAHPLNHFLHNCLLDQQVVPALSSVGGSGWFRSKLKAVRVNLEN</sequence>
<organism evidence="1 2">
    <name type="scientific">Labeo rohita</name>
    <name type="common">Indian major carp</name>
    <name type="synonym">Cyprinus rohita</name>
    <dbReference type="NCBI Taxonomy" id="84645"/>
    <lineage>
        <taxon>Eukaryota</taxon>
        <taxon>Metazoa</taxon>
        <taxon>Chordata</taxon>
        <taxon>Craniata</taxon>
        <taxon>Vertebrata</taxon>
        <taxon>Euteleostomi</taxon>
        <taxon>Actinopterygii</taxon>
        <taxon>Neopterygii</taxon>
        <taxon>Teleostei</taxon>
        <taxon>Ostariophysi</taxon>
        <taxon>Cypriniformes</taxon>
        <taxon>Cyprinidae</taxon>
        <taxon>Labeoninae</taxon>
        <taxon>Labeonini</taxon>
        <taxon>Labeo</taxon>
    </lineage>
</organism>
<keyword evidence="2" id="KW-1185">Reference proteome</keyword>
<accession>A0A498NT82</accession>
<dbReference type="AlphaFoldDB" id="A0A498NT82"/>
<name>A0A498NT82_LABRO</name>
<evidence type="ECO:0000313" key="2">
    <source>
        <dbReference type="Proteomes" id="UP000290572"/>
    </source>
</evidence>
<protein>
    <submittedName>
        <fullName evidence="1">Uncharacterized protein</fullName>
    </submittedName>
</protein>
<gene>
    <name evidence="1" type="ORF">ROHU_014529</name>
</gene>
<proteinExistence type="predicted"/>
<comment type="caution">
    <text evidence="1">The sequence shown here is derived from an EMBL/GenBank/DDBJ whole genome shotgun (WGS) entry which is preliminary data.</text>
</comment>
<dbReference type="EMBL" id="QBIY01011161">
    <property type="protein sequence ID" value="RXN34886.1"/>
    <property type="molecule type" value="Genomic_DNA"/>
</dbReference>
<dbReference type="Proteomes" id="UP000290572">
    <property type="component" value="Unassembled WGS sequence"/>
</dbReference>
<evidence type="ECO:0000313" key="1">
    <source>
        <dbReference type="EMBL" id="RXN34886.1"/>
    </source>
</evidence>
<reference evidence="1 2" key="1">
    <citation type="submission" date="2018-03" db="EMBL/GenBank/DDBJ databases">
        <title>Draft genome sequence of Rohu Carp (Labeo rohita).</title>
        <authorList>
            <person name="Das P."/>
            <person name="Kushwaha B."/>
            <person name="Joshi C.G."/>
            <person name="Kumar D."/>
            <person name="Nagpure N.S."/>
            <person name="Sahoo L."/>
            <person name="Das S.P."/>
            <person name="Bit A."/>
            <person name="Patnaik S."/>
            <person name="Meher P.K."/>
            <person name="Jayasankar P."/>
            <person name="Koringa P.G."/>
            <person name="Patel N.V."/>
            <person name="Hinsu A.T."/>
            <person name="Kumar R."/>
            <person name="Pandey M."/>
            <person name="Agarwal S."/>
            <person name="Srivastava S."/>
            <person name="Singh M."/>
            <person name="Iquebal M.A."/>
            <person name="Jaiswal S."/>
            <person name="Angadi U.B."/>
            <person name="Kumar N."/>
            <person name="Raza M."/>
            <person name="Shah T.M."/>
            <person name="Rai A."/>
            <person name="Jena J.K."/>
        </authorList>
    </citation>
    <scope>NUCLEOTIDE SEQUENCE [LARGE SCALE GENOMIC DNA]</scope>
    <source>
        <strain evidence="1">DASCIFA01</strain>
        <tissue evidence="1">Testis</tissue>
    </source>
</reference>